<evidence type="ECO:0000256" key="3">
    <source>
        <dbReference type="RuleBase" id="RU361235"/>
    </source>
</evidence>
<dbReference type="EMBL" id="RSCE01000003">
    <property type="protein sequence ID" value="RSH84884.1"/>
    <property type="molecule type" value="Genomic_DNA"/>
</dbReference>
<dbReference type="SUPFAM" id="SSF53474">
    <property type="entry name" value="alpha/beta-Hydrolases"/>
    <property type="match status" value="1"/>
</dbReference>
<comment type="similarity">
    <text evidence="1 3">Belongs to the type-B carboxylesterase/lipase family.</text>
</comment>
<dbReference type="EC" id="3.1.1.-" evidence="3"/>
<evidence type="ECO:0000313" key="6">
    <source>
        <dbReference type="Proteomes" id="UP000279236"/>
    </source>
</evidence>
<comment type="caution">
    <text evidence="5">The sequence shown here is derived from an EMBL/GenBank/DDBJ whole genome shotgun (WGS) entry which is preliminary data.</text>
</comment>
<proteinExistence type="inferred from homology"/>
<dbReference type="RefSeq" id="XP_028478332.1">
    <property type="nucleotide sequence ID" value="XM_028621880.1"/>
</dbReference>
<dbReference type="OrthoDB" id="408631at2759"/>
<dbReference type="PANTHER" id="PTHR11559">
    <property type="entry name" value="CARBOXYLESTERASE"/>
    <property type="match status" value="1"/>
</dbReference>
<dbReference type="InterPro" id="IPR019826">
    <property type="entry name" value="Carboxylesterase_B_AS"/>
</dbReference>
<dbReference type="InterPro" id="IPR050309">
    <property type="entry name" value="Type-B_Carboxylest/Lipase"/>
</dbReference>
<keyword evidence="6" id="KW-1185">Reference proteome</keyword>
<dbReference type="Pfam" id="PF00135">
    <property type="entry name" value="COesterase"/>
    <property type="match status" value="1"/>
</dbReference>
<dbReference type="Gene3D" id="3.40.50.1820">
    <property type="entry name" value="alpha/beta hydrolase"/>
    <property type="match status" value="1"/>
</dbReference>
<sequence length="589" mass="63500">MLFRHVLVLLTATLALAAPTPSESQDLDDRGLLDGLFSGILGDLFAFNTPGARPPTKFSLFANAQIKQNGKTFNVKGGKWLGLNSFFDIPFAEPPTGANRFKPPVPKTYTGDIDGLLLPKACLQPNLPLDGLLGQSEDCLKLNVLTPDGVAGTDAKLPVLVWVYGGAFVGGAGAMYTLPFLPKRAINNGKPFILVTFNYRVGILGFPMGREMAAAGAGNLGLRDQKAALEWVQANIASFGGDPDKVTVFGESAGAISIALHMLDPDQKLFRGAIMESGAPATLPMGPTATTWQSAYDAVLKKTGCAGKSDSVACLRTVDGRKLIDASTDTTAIGFLLGELLPFPWAPSIDGDVVKDSPYNLIRDGKISNVPFITGNNKDEATLFVPRKMGRGMSLDQFINLAYPAKLPAAALAKIKQFYPDVPALGCPFDTGRNTFWLSSVYKQAAAIVTDGVFHARRRWFLRNANTHGQTRSWTYHFTAPIPILPGNYGVAHATEILSVFGLVSPLLPVGWSARDETLSHNIMDYWVNFAYNLDPNGPGLPGWPAHEFPANKNALQFHPGNITVIQDDFREDRIAVFNDPVIAPQIFA</sequence>
<evidence type="ECO:0000259" key="4">
    <source>
        <dbReference type="Pfam" id="PF00135"/>
    </source>
</evidence>
<evidence type="ECO:0000256" key="1">
    <source>
        <dbReference type="ARBA" id="ARBA00005964"/>
    </source>
</evidence>
<evidence type="ECO:0000256" key="2">
    <source>
        <dbReference type="ARBA" id="ARBA00022801"/>
    </source>
</evidence>
<protein>
    <recommendedName>
        <fullName evidence="3">Carboxylic ester hydrolase</fullName>
        <ecNumber evidence="3">3.1.1.-</ecNumber>
    </recommendedName>
</protein>
<accession>A0A427Y145</accession>
<dbReference type="InterPro" id="IPR029058">
    <property type="entry name" value="AB_hydrolase_fold"/>
</dbReference>
<feature type="chain" id="PRO_5018815972" description="Carboxylic ester hydrolase" evidence="3">
    <location>
        <begin position="18"/>
        <end position="589"/>
    </location>
</feature>
<feature type="signal peptide" evidence="3">
    <location>
        <begin position="1"/>
        <end position="17"/>
    </location>
</feature>
<gene>
    <name evidence="5" type="ORF">EHS24_006421</name>
</gene>
<dbReference type="GO" id="GO:0016787">
    <property type="term" value="F:hydrolase activity"/>
    <property type="evidence" value="ECO:0007669"/>
    <property type="project" value="UniProtKB-KW"/>
</dbReference>
<dbReference type="Proteomes" id="UP000279236">
    <property type="component" value="Unassembled WGS sequence"/>
</dbReference>
<name>A0A427Y145_9TREE</name>
<dbReference type="AlphaFoldDB" id="A0A427Y145"/>
<evidence type="ECO:0000313" key="5">
    <source>
        <dbReference type="EMBL" id="RSH84884.1"/>
    </source>
</evidence>
<dbReference type="InterPro" id="IPR002018">
    <property type="entry name" value="CarbesteraseB"/>
</dbReference>
<dbReference type="PROSITE" id="PS00122">
    <property type="entry name" value="CARBOXYLESTERASE_B_1"/>
    <property type="match status" value="1"/>
</dbReference>
<organism evidence="5 6">
    <name type="scientific">Apiotrichum porosum</name>
    <dbReference type="NCBI Taxonomy" id="105984"/>
    <lineage>
        <taxon>Eukaryota</taxon>
        <taxon>Fungi</taxon>
        <taxon>Dikarya</taxon>
        <taxon>Basidiomycota</taxon>
        <taxon>Agaricomycotina</taxon>
        <taxon>Tremellomycetes</taxon>
        <taxon>Trichosporonales</taxon>
        <taxon>Trichosporonaceae</taxon>
        <taxon>Apiotrichum</taxon>
    </lineage>
</organism>
<dbReference type="GeneID" id="39590964"/>
<reference evidence="5 6" key="1">
    <citation type="submission" date="2018-11" db="EMBL/GenBank/DDBJ databases">
        <title>Genome sequence of Apiotrichum porosum DSM 27194.</title>
        <authorList>
            <person name="Aliyu H."/>
            <person name="Gorte O."/>
            <person name="Ochsenreither K."/>
        </authorList>
    </citation>
    <scope>NUCLEOTIDE SEQUENCE [LARGE SCALE GENOMIC DNA]</scope>
    <source>
        <strain evidence="5 6">DSM 27194</strain>
    </source>
</reference>
<keyword evidence="2 3" id="KW-0378">Hydrolase</keyword>
<keyword evidence="3" id="KW-0732">Signal</keyword>
<dbReference type="STRING" id="105984.A0A427Y145"/>
<feature type="domain" description="Carboxylesterase type B" evidence="4">
    <location>
        <begin position="69"/>
        <end position="559"/>
    </location>
</feature>